<accession>A0A9D1V843</accession>
<dbReference type="Gene3D" id="2.60.40.4270">
    <property type="entry name" value="Listeria-Bacteroides repeat domain"/>
    <property type="match status" value="2"/>
</dbReference>
<evidence type="ECO:0000256" key="1">
    <source>
        <dbReference type="ARBA" id="ARBA00004196"/>
    </source>
</evidence>
<comment type="subcellular location">
    <subcellularLocation>
        <location evidence="1">Cell envelope</location>
    </subcellularLocation>
</comment>
<gene>
    <name evidence="3" type="ORF">H9741_05285</name>
</gene>
<feature type="signal peptide" evidence="2">
    <location>
        <begin position="1"/>
        <end position="20"/>
    </location>
</feature>
<keyword evidence="2" id="KW-0732">Signal</keyword>
<name>A0A9D1V843_9FIRM</name>
<proteinExistence type="predicted"/>
<organism evidence="3 4">
    <name type="scientific">Candidatus Borkfalkia faecipullorum</name>
    <dbReference type="NCBI Taxonomy" id="2838510"/>
    <lineage>
        <taxon>Bacteria</taxon>
        <taxon>Bacillati</taxon>
        <taxon>Bacillota</taxon>
        <taxon>Clostridia</taxon>
        <taxon>Christensenellales</taxon>
        <taxon>Christensenellaceae</taxon>
        <taxon>Candidatus Borkfalkia</taxon>
    </lineage>
</organism>
<comment type="caution">
    <text evidence="3">The sequence shown here is derived from an EMBL/GenBank/DDBJ whole genome shotgun (WGS) entry which is preliminary data.</text>
</comment>
<dbReference type="NCBIfam" id="TIGR02543">
    <property type="entry name" value="List_Bact_rpt"/>
    <property type="match status" value="1"/>
</dbReference>
<dbReference type="PROSITE" id="PS51257">
    <property type="entry name" value="PROKAR_LIPOPROTEIN"/>
    <property type="match status" value="1"/>
</dbReference>
<evidence type="ECO:0000313" key="3">
    <source>
        <dbReference type="EMBL" id="HIX07860.1"/>
    </source>
</evidence>
<dbReference type="GO" id="GO:0030313">
    <property type="term" value="C:cell envelope"/>
    <property type="evidence" value="ECO:0007669"/>
    <property type="project" value="UniProtKB-SubCell"/>
</dbReference>
<dbReference type="InterPro" id="IPR013378">
    <property type="entry name" value="InlB-like_B-rpt"/>
</dbReference>
<feature type="chain" id="PRO_5039665483" evidence="2">
    <location>
        <begin position="21"/>
        <end position="1681"/>
    </location>
</feature>
<dbReference type="EMBL" id="DXFX01000070">
    <property type="protein sequence ID" value="HIX07860.1"/>
    <property type="molecule type" value="Genomic_DNA"/>
</dbReference>
<reference evidence="3" key="1">
    <citation type="journal article" date="2021" name="PeerJ">
        <title>Extensive microbial diversity within the chicken gut microbiome revealed by metagenomics and culture.</title>
        <authorList>
            <person name="Gilroy R."/>
            <person name="Ravi A."/>
            <person name="Getino M."/>
            <person name="Pursley I."/>
            <person name="Horton D.L."/>
            <person name="Alikhan N.F."/>
            <person name="Baker D."/>
            <person name="Gharbi K."/>
            <person name="Hall N."/>
            <person name="Watson M."/>
            <person name="Adriaenssens E.M."/>
            <person name="Foster-Nyarko E."/>
            <person name="Jarju S."/>
            <person name="Secka A."/>
            <person name="Antonio M."/>
            <person name="Oren A."/>
            <person name="Chaudhuri R.R."/>
            <person name="La Ragione R."/>
            <person name="Hildebrand F."/>
            <person name="Pallen M.J."/>
        </authorList>
    </citation>
    <scope>NUCLEOTIDE SEQUENCE</scope>
    <source>
        <strain evidence="3">811</strain>
    </source>
</reference>
<dbReference type="Proteomes" id="UP000824204">
    <property type="component" value="Unassembled WGS sequence"/>
</dbReference>
<dbReference type="Pfam" id="PF09479">
    <property type="entry name" value="Flg_new"/>
    <property type="match status" value="2"/>
</dbReference>
<evidence type="ECO:0000313" key="4">
    <source>
        <dbReference type="Proteomes" id="UP000824204"/>
    </source>
</evidence>
<protein>
    <submittedName>
        <fullName evidence="3">InlB B-repeat-containing protein</fullName>
    </submittedName>
</protein>
<sequence>MKKILLILSLAFVVAASALAVSCGAKTYSVSFDTDGGDSMSAVKVEEGQEYQLPVPKRTGYSFEGWYLSEDFSGDAVTSLTVTENVTLYAKWEKLGVITLDLNGGTLEAGTTLYLKSGQVIYDFMQDYIPAKRGFEFGAWFDGDAELARNARMPADGITLRAEYKVGYTVELWTQNLALDDYEMTSTVQGSDYVGTTVTPEQTVTGFRQVTHEGEVTQMALTETAADNLFKLYFDREEYTVRFVANYPDGSSAQDYTVQARYGVAVELPYDYSFEGYFLSGWSTSAGGSVDYKLNYIDTLVYNKEGDSLPQADEFVPTRNMALYGVWNKGYTDMFGGGDYIFLFEENARNVYLCRGDVYFKGEYIPESRQFNFIDDTLGQLMVSGRLNEDGTFAYYNESRGYSATLYVVGQGLVENTRIVFDEYNGLTYTVQGEDGYNTNSSGTYSIDENGYYHVTYTQGDLEGQTMVLTVGTIKVDDASRPAFMLRNEEQVALGTLVRFAIADGQVVYYKPEYGGITLNGFETAVMNNGESTVSYRYVMSEDGKRITLLNAYGMEAGVAEIVDFNGTKGYMLYDESYDKTFTGENGGTLVLDGLCNATYTNGTTVETGYYSFVRASMFGGAIVSFSSTDGQKHLFIVKTVTTGSGDEATSVSSYVEKPLGYSEYLYQADGSIYYAPLIVLDDKKEGWASLYGYDTETKTYEFVSEGTYTYDETSELYLFTVVGEPVQTDSAASFVDLTKVKSIVFAVTVTATSDNSIYYVNYWHSAVIETEEGTDAEENYSKVYTCTNVQGGKLTLAGGFAILEQGGNRYTGTYSASSTNANLLAIGVTQNGSVTGYLYVEIDPDAMTYYSLDTAPYTAQALLADGTFSKEETMAFDGKGGAVYTVGDTKYTGTFAANGEETAFGMTIYTFTADGMQFNFLLLSTSDAVYFAKYNESIGRGVYESEGAGILELDGFGVGASYTAPNGSKVTGMYFLTSDEVSDKVLVLYTQHGYFYIDYKDDSLSSFTVRGSEYGNFLFMDNQNFLDSYVRLDGYGHAAVFKSEGEEITYVDEDGTYTINSDGTVTIKYNSDASTQVTLTGSLRIYTIGSSNVNVFVVQYSEFMRVYVNESDWSVLVLDGYGNVTRYDGAGNAEAGTYTVITDNLLYYANTAGTDASLYTYSNADGTMVPVSITREHAYYTSDLESLLFTKYGFAVFNGETRYYYNLVDGKVVIYLQDPSSADANEYGFVEDTSSFTSFDETIVYGGKTYYANDGFRLTFERDEATADQYPVMVDTGNGQSSKMLLGDLYFTPSGGTEFSVTATIYVGETAFNGTVVREQTEDGYEMYVRLSAANGFSYFRFDITVDYRGSAAGAGTYAVTGMSLINEFPANNYLTMYYLVYLFYGPTTAETFENSMGEIFLITEYDEAGEAGTPYLNFWLGESTGVLGVDGKPFNLEKVSYESLGNNAYSATFTGTDGYEYQLLFTATYNNYVGTYGFQLYGLIRYQDLVDEGTGITVTVGRIVGSEMLAAGSLFSVQLTKDGQPIKADWQGYIGEDVYYVARTREEVPEAEEGEEQEEGKILSTTYYKVELVEESSDQVGETNENVIPVYAKVTLTAETANTYYTADETTYVDITAESNEVRLLVIGSRIYTVTQSAYDDQTKTYTATTASGTVYSITVTDGVAVVTEVPAAEDEAQA</sequence>
<evidence type="ECO:0000256" key="2">
    <source>
        <dbReference type="SAM" id="SignalP"/>
    </source>
</evidence>
<dbReference type="InterPro" id="IPR042229">
    <property type="entry name" value="Listeria/Bacterioides_rpt_sf"/>
</dbReference>
<reference evidence="3" key="2">
    <citation type="submission" date="2021-04" db="EMBL/GenBank/DDBJ databases">
        <authorList>
            <person name="Gilroy R."/>
        </authorList>
    </citation>
    <scope>NUCLEOTIDE SEQUENCE</scope>
    <source>
        <strain evidence="3">811</strain>
    </source>
</reference>